<dbReference type="Gene3D" id="3.90.660.10">
    <property type="match status" value="2"/>
</dbReference>
<comment type="catalytic activity">
    <reaction evidence="4">
        <text>a secondary aliphatic amine + O2 + H2O = a primary amine + an aldehyde + H2O2</text>
        <dbReference type="Rhea" id="RHEA:26414"/>
        <dbReference type="ChEBI" id="CHEBI:15377"/>
        <dbReference type="ChEBI" id="CHEBI:15379"/>
        <dbReference type="ChEBI" id="CHEBI:16240"/>
        <dbReference type="ChEBI" id="CHEBI:17478"/>
        <dbReference type="ChEBI" id="CHEBI:58855"/>
        <dbReference type="ChEBI" id="CHEBI:65296"/>
        <dbReference type="EC" id="1.4.3.4"/>
    </reaction>
</comment>
<gene>
    <name evidence="7" type="ORF">LTR24_000882</name>
</gene>
<dbReference type="EMBL" id="JAVRRG010000006">
    <property type="protein sequence ID" value="KAK5100736.1"/>
    <property type="molecule type" value="Genomic_DNA"/>
</dbReference>
<evidence type="ECO:0000256" key="4">
    <source>
        <dbReference type="ARBA" id="ARBA00048448"/>
    </source>
</evidence>
<protein>
    <recommendedName>
        <fullName evidence="5">Amine oxidase</fullName>
        <ecNumber evidence="5">1.4.3.-</ecNumber>
    </recommendedName>
</protein>
<comment type="caution">
    <text evidence="7">The sequence shown here is derived from an EMBL/GenBank/DDBJ whole genome shotgun (WGS) entry which is preliminary data.</text>
</comment>
<proteinExistence type="inferred from homology"/>
<evidence type="ECO:0000256" key="2">
    <source>
        <dbReference type="ARBA" id="ARBA00005995"/>
    </source>
</evidence>
<comment type="cofactor">
    <cofactor evidence="1 5">
        <name>FAD</name>
        <dbReference type="ChEBI" id="CHEBI:57692"/>
    </cofactor>
</comment>
<dbReference type="InterPro" id="IPR001613">
    <property type="entry name" value="Flavin_amine_oxidase"/>
</dbReference>
<evidence type="ECO:0000256" key="1">
    <source>
        <dbReference type="ARBA" id="ARBA00001974"/>
    </source>
</evidence>
<reference evidence="7 8" key="1">
    <citation type="submission" date="2023-08" db="EMBL/GenBank/DDBJ databases">
        <title>Black Yeasts Isolated from many extreme environments.</title>
        <authorList>
            <person name="Coleine C."/>
            <person name="Stajich J.E."/>
            <person name="Selbmann L."/>
        </authorList>
    </citation>
    <scope>NUCLEOTIDE SEQUENCE [LARGE SCALE GENOMIC DNA]</scope>
    <source>
        <strain evidence="7 8">CCFEE 5885</strain>
    </source>
</reference>
<sequence>MTSRDGYQWTKDGGLTQGVPSIGVIQPPTHLESTSSDNFDVIVVGAGYAGLTAARDASVAGLKVLLLEGRDRIGGRSWSSNINGYPFEMGGTWVTWGQPHVWREISRYGMRNKVEISQEYSHGVNTFSLASATGKRVMSHDEEDQIIESGLKKFVNIDGEYGRKAMPFPHDEFANPKCKEYDSLSAADRLKQIEHKLSPDEYTAVCGFVLLCSCGDLENTSFYEFLHWWALCNYSYEYCVEYLMKYKFQTGQSSFAINFFQEALSTGNLSYVFNSRVSHIRDNGKVTVVTAEKTFGASRVISAVPLNVLNDISFEPALPHGKRAAASIGHVNKCSKVHAECTDRELRSWSGIDYPNNKLMYAFGDGTTPSGNTHIVAFGASHNHLDPEKDIGKTIEAIQTLVPMNLERVVFHNWSNDEFAKGAWFFSPPKMVTNYLQDMRASHGNVLFASADWAVGWRSFIDGAIEEGTRAASTVVQALRSNTAAASHGAARL</sequence>
<comment type="similarity">
    <text evidence="2 5">Belongs to the flavin monoamine oxidase family.</text>
</comment>
<dbReference type="Proteomes" id="UP001345013">
    <property type="component" value="Unassembled WGS sequence"/>
</dbReference>
<dbReference type="PANTHER" id="PTHR43563">
    <property type="entry name" value="AMINE OXIDASE"/>
    <property type="match status" value="1"/>
</dbReference>
<evidence type="ECO:0000313" key="8">
    <source>
        <dbReference type="Proteomes" id="UP001345013"/>
    </source>
</evidence>
<dbReference type="PRINTS" id="PR00757">
    <property type="entry name" value="AMINEOXDASEF"/>
</dbReference>
<accession>A0ABR0KME1</accession>
<dbReference type="Gene3D" id="3.50.50.60">
    <property type="entry name" value="FAD/NAD(P)-binding domain"/>
    <property type="match status" value="2"/>
</dbReference>
<dbReference type="InterPro" id="IPR050703">
    <property type="entry name" value="Flavin_MAO"/>
</dbReference>
<keyword evidence="3 5" id="KW-0560">Oxidoreductase</keyword>
<keyword evidence="8" id="KW-1185">Reference proteome</keyword>
<dbReference type="EC" id="1.4.3.-" evidence="5"/>
<keyword evidence="5" id="KW-0274">FAD</keyword>
<evidence type="ECO:0000256" key="3">
    <source>
        <dbReference type="ARBA" id="ARBA00023002"/>
    </source>
</evidence>
<dbReference type="SUPFAM" id="SSF51905">
    <property type="entry name" value="FAD/NAD(P)-binding domain"/>
    <property type="match status" value="1"/>
</dbReference>
<evidence type="ECO:0000256" key="5">
    <source>
        <dbReference type="RuleBase" id="RU362067"/>
    </source>
</evidence>
<organism evidence="7 8">
    <name type="scientific">Lithohypha guttulata</name>
    <dbReference type="NCBI Taxonomy" id="1690604"/>
    <lineage>
        <taxon>Eukaryota</taxon>
        <taxon>Fungi</taxon>
        <taxon>Dikarya</taxon>
        <taxon>Ascomycota</taxon>
        <taxon>Pezizomycotina</taxon>
        <taxon>Eurotiomycetes</taxon>
        <taxon>Chaetothyriomycetidae</taxon>
        <taxon>Chaetothyriales</taxon>
        <taxon>Trichomeriaceae</taxon>
        <taxon>Lithohypha</taxon>
    </lineage>
</organism>
<keyword evidence="5" id="KW-0285">Flavoprotein</keyword>
<dbReference type="Pfam" id="PF01593">
    <property type="entry name" value="Amino_oxidase"/>
    <property type="match status" value="1"/>
</dbReference>
<name>A0ABR0KME1_9EURO</name>
<dbReference type="PANTHER" id="PTHR43563:SF1">
    <property type="entry name" value="AMINE OXIDASE [FLAVIN-CONTAINING] B"/>
    <property type="match status" value="1"/>
</dbReference>
<evidence type="ECO:0000259" key="6">
    <source>
        <dbReference type="Pfam" id="PF01593"/>
    </source>
</evidence>
<dbReference type="InterPro" id="IPR036188">
    <property type="entry name" value="FAD/NAD-bd_sf"/>
</dbReference>
<feature type="domain" description="Amine oxidase" evidence="6">
    <location>
        <begin position="49"/>
        <end position="475"/>
    </location>
</feature>
<dbReference type="InterPro" id="IPR002937">
    <property type="entry name" value="Amino_oxidase"/>
</dbReference>
<evidence type="ECO:0000313" key="7">
    <source>
        <dbReference type="EMBL" id="KAK5100736.1"/>
    </source>
</evidence>